<evidence type="ECO:0000313" key="4">
    <source>
        <dbReference type="Proteomes" id="UP000738349"/>
    </source>
</evidence>
<sequence>MSSKKDSTRKDKPAAPHPAPKPHASTVKPDPKKALPIIKKAESSSHKTQQTVVKSSTTSSSHKTQTTVPKTHIVPAKSQAAPPPKPQIVPAKSQPATVVKPVEKHTGPCRTCLELDYARVKKESAVIRGYAPALQDICRSAQTCVTCNIMYQAVLHCYPEVFAAASHYRVFISFFGGGENQFPNETLGLSVSPMDFPATEQDPLRKIKDGWKRRVLHIYSVAGKPCPWPIFLPGTVPSRNPATLAEQVRSWMTACEKGHKECRNPMEGVLPKRVVQIIAGSKLGSVRVRLFEPAPSRRAPYICLSHCWGKQQIITTKGMNLEQHMKEIPRDKLSATFRDAIEFSCRLGVEFIWIDSLCIIQDSAADWEQEAVKMASYYSNADLTIAASAALDGSVGLFPARSKTDEAVELHGKDKQGRPYQLVTRTAIDHPFDVEEDEFGHFPLTKRGWVFQEHILSRRFLHFGARELVWECHSRTHCQCGMIPTAPRSDHATNQVLSAAKYGLQTTDVRKRRQLWYENVESMMNLDFTYVTDRLAATAGVATLLAKGCKGRYLAGLWEDSLVADLCWAIMENGKRPDELKKVPSWSWGSVSGGLATLWCQSDLSDPNVVMAARVIKIDCQPDPPSFLGSLTRGILTLEGKLATGVMTIENTKGIVKQSLCVGYGGKQETFREGWFFNADTHDFWKHSAKGAYVHLLEMTRKVAQGQKLLAIYLVLQPHRKNKGSFERIGLLRAQLGRLPPQKGELPFVQRFDSISGLSRVQIE</sequence>
<evidence type="ECO:0000256" key="1">
    <source>
        <dbReference type="SAM" id="MobiDB-lite"/>
    </source>
</evidence>
<feature type="domain" description="Heterokaryon incompatibility" evidence="2">
    <location>
        <begin position="301"/>
        <end position="453"/>
    </location>
</feature>
<dbReference type="EMBL" id="JAGMUV010000002">
    <property type="protein sequence ID" value="KAH7171312.1"/>
    <property type="molecule type" value="Genomic_DNA"/>
</dbReference>
<organism evidence="3 4">
    <name type="scientific">Dactylonectria macrodidyma</name>
    <dbReference type="NCBI Taxonomy" id="307937"/>
    <lineage>
        <taxon>Eukaryota</taxon>
        <taxon>Fungi</taxon>
        <taxon>Dikarya</taxon>
        <taxon>Ascomycota</taxon>
        <taxon>Pezizomycotina</taxon>
        <taxon>Sordariomycetes</taxon>
        <taxon>Hypocreomycetidae</taxon>
        <taxon>Hypocreales</taxon>
        <taxon>Nectriaceae</taxon>
        <taxon>Dactylonectria</taxon>
    </lineage>
</organism>
<feature type="compositionally biased region" description="Basic and acidic residues" evidence="1">
    <location>
        <begin position="29"/>
        <end position="45"/>
    </location>
</feature>
<feature type="compositionally biased region" description="Basic and acidic residues" evidence="1">
    <location>
        <begin position="1"/>
        <end position="14"/>
    </location>
</feature>
<dbReference type="Proteomes" id="UP000738349">
    <property type="component" value="Unassembled WGS sequence"/>
</dbReference>
<feature type="region of interest" description="Disordered" evidence="1">
    <location>
        <begin position="1"/>
        <end position="98"/>
    </location>
</feature>
<reference evidence="3" key="1">
    <citation type="journal article" date="2021" name="Nat. Commun.">
        <title>Genetic determinants of endophytism in the Arabidopsis root mycobiome.</title>
        <authorList>
            <person name="Mesny F."/>
            <person name="Miyauchi S."/>
            <person name="Thiergart T."/>
            <person name="Pickel B."/>
            <person name="Atanasova L."/>
            <person name="Karlsson M."/>
            <person name="Huettel B."/>
            <person name="Barry K.W."/>
            <person name="Haridas S."/>
            <person name="Chen C."/>
            <person name="Bauer D."/>
            <person name="Andreopoulos W."/>
            <person name="Pangilinan J."/>
            <person name="LaButti K."/>
            <person name="Riley R."/>
            <person name="Lipzen A."/>
            <person name="Clum A."/>
            <person name="Drula E."/>
            <person name="Henrissat B."/>
            <person name="Kohler A."/>
            <person name="Grigoriev I.V."/>
            <person name="Martin F.M."/>
            <person name="Hacquard S."/>
        </authorList>
    </citation>
    <scope>NUCLEOTIDE SEQUENCE</scope>
    <source>
        <strain evidence="3">MPI-CAGE-AT-0147</strain>
    </source>
</reference>
<evidence type="ECO:0000313" key="3">
    <source>
        <dbReference type="EMBL" id="KAH7171312.1"/>
    </source>
</evidence>
<evidence type="ECO:0000259" key="2">
    <source>
        <dbReference type="Pfam" id="PF06985"/>
    </source>
</evidence>
<accession>A0A9P9FQQ5</accession>
<dbReference type="PANTHER" id="PTHR33112">
    <property type="entry name" value="DOMAIN PROTEIN, PUTATIVE-RELATED"/>
    <property type="match status" value="1"/>
</dbReference>
<dbReference type="AlphaFoldDB" id="A0A9P9FQQ5"/>
<proteinExistence type="predicted"/>
<protein>
    <submittedName>
        <fullName evidence="3">Heterokaryon incompatibility protein-domain-containing protein</fullName>
    </submittedName>
</protein>
<dbReference type="Pfam" id="PF06985">
    <property type="entry name" value="HET"/>
    <property type="match status" value="1"/>
</dbReference>
<feature type="compositionally biased region" description="Low complexity" evidence="1">
    <location>
        <begin position="47"/>
        <end position="68"/>
    </location>
</feature>
<dbReference type="PANTHER" id="PTHR33112:SF13">
    <property type="entry name" value="HETEROKARYON INCOMPATIBILITY DOMAIN-CONTAINING PROTEIN"/>
    <property type="match status" value="1"/>
</dbReference>
<keyword evidence="4" id="KW-1185">Reference proteome</keyword>
<dbReference type="OrthoDB" id="5362512at2759"/>
<comment type="caution">
    <text evidence="3">The sequence shown here is derived from an EMBL/GenBank/DDBJ whole genome shotgun (WGS) entry which is preliminary data.</text>
</comment>
<name>A0A9P9FQQ5_9HYPO</name>
<gene>
    <name evidence="3" type="ORF">EDB81DRAFT_710009</name>
</gene>
<dbReference type="InterPro" id="IPR010730">
    <property type="entry name" value="HET"/>
</dbReference>